<gene>
    <name evidence="2" type="primary">LOC113471678</name>
</gene>
<dbReference type="AlphaFoldDB" id="A0A3Q0JEI3"/>
<dbReference type="PaxDb" id="121845-A0A3Q0JEI3"/>
<name>A0A3Q0JEI3_DIACI</name>
<dbReference type="KEGG" id="dci:113471678"/>
<dbReference type="Proteomes" id="UP000079169">
    <property type="component" value="Unplaced"/>
</dbReference>
<evidence type="ECO:0000313" key="1">
    <source>
        <dbReference type="Proteomes" id="UP000079169"/>
    </source>
</evidence>
<sequence length="102" mass="11137">MANLFSSVGQLLRVYISRGLSSITIEPALFISFITSQISQVGRANLVLQKLCYHNGTGPVLGVICPNEVAIQKEVALVDSYRITLVIATKMIILILSSTWKT</sequence>
<reference evidence="2" key="1">
    <citation type="submission" date="2025-08" db="UniProtKB">
        <authorList>
            <consortium name="RefSeq"/>
        </authorList>
    </citation>
    <scope>IDENTIFICATION</scope>
</reference>
<dbReference type="GeneID" id="113471678"/>
<organism evidence="1 2">
    <name type="scientific">Diaphorina citri</name>
    <name type="common">Asian citrus psyllid</name>
    <dbReference type="NCBI Taxonomy" id="121845"/>
    <lineage>
        <taxon>Eukaryota</taxon>
        <taxon>Metazoa</taxon>
        <taxon>Ecdysozoa</taxon>
        <taxon>Arthropoda</taxon>
        <taxon>Hexapoda</taxon>
        <taxon>Insecta</taxon>
        <taxon>Pterygota</taxon>
        <taxon>Neoptera</taxon>
        <taxon>Paraneoptera</taxon>
        <taxon>Hemiptera</taxon>
        <taxon>Sternorrhyncha</taxon>
        <taxon>Psylloidea</taxon>
        <taxon>Psyllidae</taxon>
        <taxon>Diaphorininae</taxon>
        <taxon>Diaphorina</taxon>
    </lineage>
</organism>
<accession>A0A3Q0JEI3</accession>
<evidence type="ECO:0000313" key="2">
    <source>
        <dbReference type="RefSeq" id="XP_026686814.1"/>
    </source>
</evidence>
<protein>
    <submittedName>
        <fullName evidence="2">Uncharacterized protein LOC113471678</fullName>
    </submittedName>
</protein>
<dbReference type="RefSeq" id="XP_026686814.1">
    <property type="nucleotide sequence ID" value="XM_026831013.1"/>
</dbReference>
<proteinExistence type="predicted"/>
<keyword evidence="1" id="KW-1185">Reference proteome</keyword>